<evidence type="ECO:0000313" key="3">
    <source>
        <dbReference type="Proteomes" id="UP000176037"/>
    </source>
</evidence>
<reference evidence="2 3" key="1">
    <citation type="submission" date="2016-09" db="EMBL/GenBank/DDBJ databases">
        <title>Alteromonas lipolytica, a new species isolated from sea water.</title>
        <authorList>
            <person name="Wu Y.-H."/>
            <person name="Cheng H."/>
            <person name="Xu X.-W."/>
        </authorList>
    </citation>
    <scope>NUCLEOTIDE SEQUENCE [LARGE SCALE GENOMIC DNA]</scope>
    <source>
        <strain evidence="2 3">JW12</strain>
    </source>
</reference>
<dbReference type="RefSeq" id="WP_070174969.1">
    <property type="nucleotide sequence ID" value="NZ_BMJR01000008.1"/>
</dbReference>
<gene>
    <name evidence="2" type="ORF">BFC17_10605</name>
</gene>
<dbReference type="Proteomes" id="UP000176037">
    <property type="component" value="Unassembled WGS sequence"/>
</dbReference>
<dbReference type="AlphaFoldDB" id="A0A1E8FII6"/>
<feature type="transmembrane region" description="Helical" evidence="1">
    <location>
        <begin position="54"/>
        <end position="77"/>
    </location>
</feature>
<keyword evidence="3" id="KW-1185">Reference proteome</keyword>
<accession>A0A1E8FII6</accession>
<keyword evidence="1" id="KW-1133">Transmembrane helix</keyword>
<name>A0A1E8FII6_9ALTE</name>
<organism evidence="2 3">
    <name type="scientific">Alteromonas lipolytica</name>
    <dbReference type="NCBI Taxonomy" id="1856405"/>
    <lineage>
        <taxon>Bacteria</taxon>
        <taxon>Pseudomonadati</taxon>
        <taxon>Pseudomonadota</taxon>
        <taxon>Gammaproteobacteria</taxon>
        <taxon>Alteromonadales</taxon>
        <taxon>Alteromonadaceae</taxon>
        <taxon>Alteromonas/Salinimonas group</taxon>
        <taxon>Alteromonas</taxon>
    </lineage>
</organism>
<dbReference type="EMBL" id="MJIC01000006">
    <property type="protein sequence ID" value="OFI35729.1"/>
    <property type="molecule type" value="Genomic_DNA"/>
</dbReference>
<proteinExistence type="predicted"/>
<protein>
    <submittedName>
        <fullName evidence="2">Uncharacterized protein</fullName>
    </submittedName>
</protein>
<dbReference type="STRING" id="1856405.BFC17_10605"/>
<comment type="caution">
    <text evidence="2">The sequence shown here is derived from an EMBL/GenBank/DDBJ whole genome shotgun (WGS) entry which is preliminary data.</text>
</comment>
<sequence length="146" mass="16193">MNRKTFLILVLLSVVLSVFSVLCGFVFPDENVETVNSFIMELEGASDSLTQDDIWLLFSGAIALVMVIVAYVGLFLFKSWGRHVFVASFVLAIPAYFMAGLWITTGLEDLLFDASMFLDGMLVALMYFSPVKAEFAKADSDESFKS</sequence>
<evidence type="ECO:0000313" key="2">
    <source>
        <dbReference type="EMBL" id="OFI35729.1"/>
    </source>
</evidence>
<feature type="transmembrane region" description="Helical" evidence="1">
    <location>
        <begin position="84"/>
        <end position="104"/>
    </location>
</feature>
<keyword evidence="1" id="KW-0472">Membrane</keyword>
<keyword evidence="1" id="KW-0812">Transmembrane</keyword>
<evidence type="ECO:0000256" key="1">
    <source>
        <dbReference type="SAM" id="Phobius"/>
    </source>
</evidence>
<dbReference type="OrthoDB" id="5879250at2"/>